<accession>A0A917MCD0</accession>
<organism evidence="3 4">
    <name type="scientific">Parapedobacter pyrenivorans</name>
    <dbReference type="NCBI Taxonomy" id="1305674"/>
    <lineage>
        <taxon>Bacteria</taxon>
        <taxon>Pseudomonadati</taxon>
        <taxon>Bacteroidota</taxon>
        <taxon>Sphingobacteriia</taxon>
        <taxon>Sphingobacteriales</taxon>
        <taxon>Sphingobacteriaceae</taxon>
        <taxon>Parapedobacter</taxon>
    </lineage>
</organism>
<proteinExistence type="predicted"/>
<dbReference type="AlphaFoldDB" id="A0A917MCD0"/>
<reference evidence="3" key="2">
    <citation type="submission" date="2020-09" db="EMBL/GenBank/DDBJ databases">
        <authorList>
            <person name="Sun Q."/>
            <person name="Zhou Y."/>
        </authorList>
    </citation>
    <scope>NUCLEOTIDE SEQUENCE</scope>
    <source>
        <strain evidence="3">CGMCC 1.12195</strain>
    </source>
</reference>
<gene>
    <name evidence="3" type="ORF">GCM10007415_32450</name>
</gene>
<evidence type="ECO:0000313" key="4">
    <source>
        <dbReference type="Proteomes" id="UP000660862"/>
    </source>
</evidence>
<dbReference type="Proteomes" id="UP000660862">
    <property type="component" value="Unassembled WGS sequence"/>
</dbReference>
<dbReference type="GO" id="GO:0004252">
    <property type="term" value="F:serine-type endopeptidase activity"/>
    <property type="evidence" value="ECO:0007669"/>
    <property type="project" value="TreeGrafter"/>
</dbReference>
<evidence type="ECO:0000259" key="2">
    <source>
        <dbReference type="Pfam" id="PF00326"/>
    </source>
</evidence>
<keyword evidence="1" id="KW-0378">Hydrolase</keyword>
<dbReference type="InterPro" id="IPR029058">
    <property type="entry name" value="AB_hydrolase_fold"/>
</dbReference>
<sequence>MVRSVIYLIFVVVISGCLNGCDNHKGRVIPVADFFSTPEKTNFRISPNGKYIAYLGLYRGEKNIFIIHPDEGYSEQRITSESELGVQTYFWANNDELIFTKDKRRDSLQVFAVDRTTLAVRHLMQPSPVKLRWISPTKVIDNGFLISLNERDSSVFDVYRLRTDACKKEMVAKNPGNIIRWFADLNGELRLALASDSVKETMLYRANEKEPFKPVMSNSFRNSIMPLGFSEGKRSHVFALSNINRDKLALVEIDMETGNEVRMIYSNPDVDIDHGGYSTDRGEMAYATYATWKQQRHFLSKQTEQVYNAIDQKLSGYEVSIIDRDTARNRFIVSTFTDTDPGAIYYFDLSSDELVKLTDNSPALKDCMLAEMKPVTYRARDGRQIQGYLTIPRGAAGRKIPVIVYPHGGPGTRSKWGFNPEVQFFANRGFAVFQVNYRGSTGYGKEFWSAGFKEWGGKIQDDITDGVRWLIDEGIVDSARIGIYGAGFGGYSALHGACFNSGLYACAASYSGFTNLFTYLKEIPPHLKPYLQMYYEIIGNPEVEPDMIKTMSPVFHSEHIKIPVFIAQGGKDGWSAVNETNQFVQKLRKRKIPVTYILREEEGRYFRNEDNRIQFYQALGDFFDKYLK</sequence>
<dbReference type="InterPro" id="IPR001375">
    <property type="entry name" value="Peptidase_S9_cat"/>
</dbReference>
<dbReference type="EMBL" id="BMER01000003">
    <property type="protein sequence ID" value="GGG94831.1"/>
    <property type="molecule type" value="Genomic_DNA"/>
</dbReference>
<reference evidence="3" key="1">
    <citation type="journal article" date="2014" name="Int. J. Syst. Evol. Microbiol.">
        <title>Complete genome sequence of Corynebacterium casei LMG S-19264T (=DSM 44701T), isolated from a smear-ripened cheese.</title>
        <authorList>
            <consortium name="US DOE Joint Genome Institute (JGI-PGF)"/>
            <person name="Walter F."/>
            <person name="Albersmeier A."/>
            <person name="Kalinowski J."/>
            <person name="Ruckert C."/>
        </authorList>
    </citation>
    <scope>NUCLEOTIDE SEQUENCE</scope>
    <source>
        <strain evidence="3">CGMCC 1.12195</strain>
    </source>
</reference>
<name>A0A917MCD0_9SPHI</name>
<dbReference type="PANTHER" id="PTHR42776:SF27">
    <property type="entry name" value="DIPEPTIDYL PEPTIDASE FAMILY MEMBER 6"/>
    <property type="match status" value="1"/>
</dbReference>
<protein>
    <submittedName>
        <fullName evidence="3">Peptidase</fullName>
    </submittedName>
</protein>
<evidence type="ECO:0000313" key="3">
    <source>
        <dbReference type="EMBL" id="GGG94831.1"/>
    </source>
</evidence>
<dbReference type="PANTHER" id="PTHR42776">
    <property type="entry name" value="SERINE PEPTIDASE S9 FAMILY MEMBER"/>
    <property type="match status" value="1"/>
</dbReference>
<dbReference type="GO" id="GO:0006508">
    <property type="term" value="P:proteolysis"/>
    <property type="evidence" value="ECO:0007669"/>
    <property type="project" value="InterPro"/>
</dbReference>
<feature type="domain" description="Peptidase S9 prolyl oligopeptidase catalytic" evidence="2">
    <location>
        <begin position="416"/>
        <end position="628"/>
    </location>
</feature>
<dbReference type="Gene3D" id="3.40.50.1820">
    <property type="entry name" value="alpha/beta hydrolase"/>
    <property type="match status" value="1"/>
</dbReference>
<dbReference type="Pfam" id="PF00326">
    <property type="entry name" value="Peptidase_S9"/>
    <property type="match status" value="1"/>
</dbReference>
<keyword evidence="4" id="KW-1185">Reference proteome</keyword>
<dbReference type="InterPro" id="IPR011042">
    <property type="entry name" value="6-blade_b-propeller_TolB-like"/>
</dbReference>
<dbReference type="SUPFAM" id="SSF82171">
    <property type="entry name" value="DPP6 N-terminal domain-like"/>
    <property type="match status" value="1"/>
</dbReference>
<dbReference type="SUPFAM" id="SSF53474">
    <property type="entry name" value="alpha/beta-Hydrolases"/>
    <property type="match status" value="1"/>
</dbReference>
<evidence type="ECO:0000256" key="1">
    <source>
        <dbReference type="ARBA" id="ARBA00022801"/>
    </source>
</evidence>
<dbReference type="PROSITE" id="PS51257">
    <property type="entry name" value="PROKAR_LIPOPROTEIN"/>
    <property type="match status" value="1"/>
</dbReference>
<comment type="caution">
    <text evidence="3">The sequence shown here is derived from an EMBL/GenBank/DDBJ whole genome shotgun (WGS) entry which is preliminary data.</text>
</comment>
<dbReference type="Gene3D" id="2.120.10.30">
    <property type="entry name" value="TolB, C-terminal domain"/>
    <property type="match status" value="1"/>
</dbReference>